<dbReference type="Proteomes" id="UP001341840">
    <property type="component" value="Unassembled WGS sequence"/>
</dbReference>
<dbReference type="InterPro" id="IPR000985">
    <property type="entry name" value="Lectin_LegA_CS"/>
</dbReference>
<evidence type="ECO:0000256" key="1">
    <source>
        <dbReference type="ARBA" id="ARBA00007606"/>
    </source>
</evidence>
<dbReference type="InterPro" id="IPR016363">
    <property type="entry name" value="L-lectin"/>
</dbReference>
<evidence type="ECO:0000256" key="2">
    <source>
        <dbReference type="ARBA" id="ARBA00022734"/>
    </source>
</evidence>
<sequence>MAIMIHINSWLHQNPTSLVMIITISFLMLIQNVNSASFTFPNFWSPTKDITFQGDADYYSGGLTPTKIVNSSPVPNSAGRAFYSSPVRLWDSKTGKLASFTTTFSFTVEPFLYTPFGDGIAFFIAPFVSELPKNSSGGFLGLFNADTAFDSYKNQIVGVEFDSYSNAWDPNTPHIGIDVNSIASVTTTPWQPGNIAAATIDYEPVTANLSVSVSYVNGSSTGLSFVIDLRSVLPEWVRVGFSGSTGQVIEVHRILSWSFSSTLY</sequence>
<dbReference type="PANTHER" id="PTHR32401">
    <property type="entry name" value="CONCANAVALIN A-LIKE LECTIN FAMILY PROTEIN"/>
    <property type="match status" value="1"/>
</dbReference>
<dbReference type="CDD" id="cd06899">
    <property type="entry name" value="lectin_legume_LecRK_Arcelin_ConA"/>
    <property type="match status" value="1"/>
</dbReference>
<dbReference type="PROSITE" id="PS00307">
    <property type="entry name" value="LECTIN_LEGUME_BETA"/>
    <property type="match status" value="1"/>
</dbReference>
<keyword evidence="5" id="KW-1185">Reference proteome</keyword>
<accession>A0ABU6S6F8</accession>
<dbReference type="InterPro" id="IPR013320">
    <property type="entry name" value="ConA-like_dom_sf"/>
</dbReference>
<dbReference type="InterPro" id="IPR019825">
    <property type="entry name" value="Lectin_legB_Mn/Ca_BS"/>
</dbReference>
<dbReference type="PANTHER" id="PTHR32401:SF52">
    <property type="entry name" value="LECTIN 7"/>
    <property type="match status" value="1"/>
</dbReference>
<comment type="similarity">
    <text evidence="1">Belongs to the leguminous lectin family.</text>
</comment>
<protein>
    <recommendedName>
        <fullName evidence="3">Legume lectin domain-containing protein</fullName>
    </recommendedName>
</protein>
<evidence type="ECO:0000259" key="3">
    <source>
        <dbReference type="Pfam" id="PF00139"/>
    </source>
</evidence>
<dbReference type="EMBL" id="JASCZI010060450">
    <property type="protein sequence ID" value="MED6131844.1"/>
    <property type="molecule type" value="Genomic_DNA"/>
</dbReference>
<evidence type="ECO:0000313" key="4">
    <source>
        <dbReference type="EMBL" id="MED6131844.1"/>
    </source>
</evidence>
<dbReference type="InterPro" id="IPR050258">
    <property type="entry name" value="Leguminous_Lectin"/>
</dbReference>
<dbReference type="Gene3D" id="2.60.120.200">
    <property type="match status" value="1"/>
</dbReference>
<keyword evidence="2" id="KW-0430">Lectin</keyword>
<dbReference type="PROSITE" id="PS00308">
    <property type="entry name" value="LECTIN_LEGUME_ALPHA"/>
    <property type="match status" value="1"/>
</dbReference>
<name>A0ABU6S6F8_9FABA</name>
<dbReference type="SUPFAM" id="SSF49899">
    <property type="entry name" value="Concanavalin A-like lectins/glucanases"/>
    <property type="match status" value="1"/>
</dbReference>
<proteinExistence type="inferred from homology"/>
<evidence type="ECO:0000313" key="5">
    <source>
        <dbReference type="Proteomes" id="UP001341840"/>
    </source>
</evidence>
<gene>
    <name evidence="4" type="ORF">PIB30_013573</name>
</gene>
<feature type="domain" description="Legume lectin" evidence="3">
    <location>
        <begin position="36"/>
        <end position="262"/>
    </location>
</feature>
<dbReference type="Pfam" id="PF00139">
    <property type="entry name" value="Lectin_legB"/>
    <property type="match status" value="1"/>
</dbReference>
<organism evidence="4 5">
    <name type="scientific">Stylosanthes scabra</name>
    <dbReference type="NCBI Taxonomy" id="79078"/>
    <lineage>
        <taxon>Eukaryota</taxon>
        <taxon>Viridiplantae</taxon>
        <taxon>Streptophyta</taxon>
        <taxon>Embryophyta</taxon>
        <taxon>Tracheophyta</taxon>
        <taxon>Spermatophyta</taxon>
        <taxon>Magnoliopsida</taxon>
        <taxon>eudicotyledons</taxon>
        <taxon>Gunneridae</taxon>
        <taxon>Pentapetalae</taxon>
        <taxon>rosids</taxon>
        <taxon>fabids</taxon>
        <taxon>Fabales</taxon>
        <taxon>Fabaceae</taxon>
        <taxon>Papilionoideae</taxon>
        <taxon>50 kb inversion clade</taxon>
        <taxon>dalbergioids sensu lato</taxon>
        <taxon>Dalbergieae</taxon>
        <taxon>Pterocarpus clade</taxon>
        <taxon>Stylosanthes</taxon>
    </lineage>
</organism>
<dbReference type="PIRSF" id="PIRSF002690">
    <property type="entry name" value="L-type_lectin_plant"/>
    <property type="match status" value="1"/>
</dbReference>
<dbReference type="InterPro" id="IPR001220">
    <property type="entry name" value="Legume_lectin_dom"/>
</dbReference>
<comment type="caution">
    <text evidence="4">The sequence shown here is derived from an EMBL/GenBank/DDBJ whole genome shotgun (WGS) entry which is preliminary data.</text>
</comment>
<reference evidence="4 5" key="1">
    <citation type="journal article" date="2023" name="Plants (Basel)">
        <title>Bridging the Gap: Combining Genomics and Transcriptomics Approaches to Understand Stylosanthes scabra, an Orphan Legume from the Brazilian Caatinga.</title>
        <authorList>
            <person name="Ferreira-Neto J.R.C."/>
            <person name="da Silva M.D."/>
            <person name="Binneck E."/>
            <person name="de Melo N.F."/>
            <person name="da Silva R.H."/>
            <person name="de Melo A.L.T.M."/>
            <person name="Pandolfi V."/>
            <person name="Bustamante F.O."/>
            <person name="Brasileiro-Vidal A.C."/>
            <person name="Benko-Iseppon A.M."/>
        </authorList>
    </citation>
    <scope>NUCLEOTIDE SEQUENCE [LARGE SCALE GENOMIC DNA]</scope>
    <source>
        <tissue evidence="4">Leaves</tissue>
    </source>
</reference>